<dbReference type="Proteomes" id="UP001056120">
    <property type="component" value="Linkage Group LG04"/>
</dbReference>
<evidence type="ECO:0000313" key="2">
    <source>
        <dbReference type="Proteomes" id="UP001056120"/>
    </source>
</evidence>
<protein>
    <submittedName>
        <fullName evidence="1">Uncharacterized protein</fullName>
    </submittedName>
</protein>
<gene>
    <name evidence="1" type="ORF">L1987_11177</name>
</gene>
<comment type="caution">
    <text evidence="1">The sequence shown here is derived from an EMBL/GenBank/DDBJ whole genome shotgun (WGS) entry which is preliminary data.</text>
</comment>
<sequence>MGANWREDQVDPSFVLSPCSDRPEGFEQVQLWERPQRDKLSGSCEIGGHGEVSVLREAIPVSLVCNGRDKQQGKRSHIGPTQGSGAAFLGGLVKLGGFSIRGRSGGSRDDHTWVRSKTDSRGGERTP</sequence>
<reference evidence="1 2" key="2">
    <citation type="journal article" date="2022" name="Mol. Ecol. Resour.">
        <title>The genomes of chicory, endive, great burdock and yacon provide insights into Asteraceae paleo-polyploidization history and plant inulin production.</title>
        <authorList>
            <person name="Fan W."/>
            <person name="Wang S."/>
            <person name="Wang H."/>
            <person name="Wang A."/>
            <person name="Jiang F."/>
            <person name="Liu H."/>
            <person name="Zhao H."/>
            <person name="Xu D."/>
            <person name="Zhang Y."/>
        </authorList>
    </citation>
    <scope>NUCLEOTIDE SEQUENCE [LARGE SCALE GENOMIC DNA]</scope>
    <source>
        <strain evidence="2">cv. Yunnan</strain>
        <tissue evidence="1">Leaves</tissue>
    </source>
</reference>
<organism evidence="1 2">
    <name type="scientific">Smallanthus sonchifolius</name>
    <dbReference type="NCBI Taxonomy" id="185202"/>
    <lineage>
        <taxon>Eukaryota</taxon>
        <taxon>Viridiplantae</taxon>
        <taxon>Streptophyta</taxon>
        <taxon>Embryophyta</taxon>
        <taxon>Tracheophyta</taxon>
        <taxon>Spermatophyta</taxon>
        <taxon>Magnoliopsida</taxon>
        <taxon>eudicotyledons</taxon>
        <taxon>Gunneridae</taxon>
        <taxon>Pentapetalae</taxon>
        <taxon>asterids</taxon>
        <taxon>campanulids</taxon>
        <taxon>Asterales</taxon>
        <taxon>Asteraceae</taxon>
        <taxon>Asteroideae</taxon>
        <taxon>Heliantheae alliance</taxon>
        <taxon>Millerieae</taxon>
        <taxon>Smallanthus</taxon>
    </lineage>
</organism>
<evidence type="ECO:0000313" key="1">
    <source>
        <dbReference type="EMBL" id="KAI3817387.1"/>
    </source>
</evidence>
<name>A0ACB9JAK7_9ASTR</name>
<dbReference type="EMBL" id="CM042021">
    <property type="protein sequence ID" value="KAI3817387.1"/>
    <property type="molecule type" value="Genomic_DNA"/>
</dbReference>
<reference evidence="2" key="1">
    <citation type="journal article" date="2022" name="Mol. Ecol. Resour.">
        <title>The genomes of chicory, endive, great burdock and yacon provide insights into Asteraceae palaeo-polyploidization history and plant inulin production.</title>
        <authorList>
            <person name="Fan W."/>
            <person name="Wang S."/>
            <person name="Wang H."/>
            <person name="Wang A."/>
            <person name="Jiang F."/>
            <person name="Liu H."/>
            <person name="Zhao H."/>
            <person name="Xu D."/>
            <person name="Zhang Y."/>
        </authorList>
    </citation>
    <scope>NUCLEOTIDE SEQUENCE [LARGE SCALE GENOMIC DNA]</scope>
    <source>
        <strain evidence="2">cv. Yunnan</strain>
    </source>
</reference>
<proteinExistence type="predicted"/>
<accession>A0ACB9JAK7</accession>
<keyword evidence="2" id="KW-1185">Reference proteome</keyword>